<evidence type="ECO:0000313" key="2">
    <source>
        <dbReference type="EMBL" id="SEP70364.1"/>
    </source>
</evidence>
<reference evidence="3" key="1">
    <citation type="submission" date="2016-10" db="EMBL/GenBank/DDBJ databases">
        <authorList>
            <person name="Varghese N."/>
            <person name="Submissions S."/>
        </authorList>
    </citation>
    <scope>NUCLEOTIDE SEQUENCE [LARGE SCALE GENOMIC DNA]</scope>
    <source>
        <strain evidence="3">CGMCC 4.6856</strain>
    </source>
</reference>
<dbReference type="AlphaFoldDB" id="A0A1H9A141"/>
<name>A0A1H9A141_9ACTN</name>
<dbReference type="RefSeq" id="WP_232506042.1">
    <property type="nucleotide sequence ID" value="NZ_FOFA01000001.1"/>
</dbReference>
<dbReference type="Proteomes" id="UP000198504">
    <property type="component" value="Unassembled WGS sequence"/>
</dbReference>
<organism evidence="2 3">
    <name type="scientific">Microlunatus flavus</name>
    <dbReference type="NCBI Taxonomy" id="1036181"/>
    <lineage>
        <taxon>Bacteria</taxon>
        <taxon>Bacillati</taxon>
        <taxon>Actinomycetota</taxon>
        <taxon>Actinomycetes</taxon>
        <taxon>Propionibacteriales</taxon>
        <taxon>Propionibacteriaceae</taxon>
        <taxon>Microlunatus</taxon>
    </lineage>
</organism>
<feature type="compositionally biased region" description="Low complexity" evidence="1">
    <location>
        <begin position="257"/>
        <end position="267"/>
    </location>
</feature>
<protein>
    <submittedName>
        <fullName evidence="2">Uncharacterized protein</fullName>
    </submittedName>
</protein>
<proteinExistence type="predicted"/>
<dbReference type="STRING" id="1036181.SAMN05421756_101436"/>
<feature type="region of interest" description="Disordered" evidence="1">
    <location>
        <begin position="250"/>
        <end position="298"/>
    </location>
</feature>
<accession>A0A1H9A141</accession>
<keyword evidence="3" id="KW-1185">Reference proteome</keyword>
<gene>
    <name evidence="2" type="ORF">SAMN05421756_101436</name>
</gene>
<feature type="compositionally biased region" description="Low complexity" evidence="1">
    <location>
        <begin position="275"/>
        <end position="290"/>
    </location>
</feature>
<sequence length="298" mass="30923">MIVTVLGASHLGELPGLPAGDDTALLRVVGQGPVPGHVLVLTPTHGLVAAREQAHVLVAAHPQVKVCVLPLPHHALTLTLIAYELLSGPGTDGDPTALLLQVRRSAEASRSVLWYPRLRGLDEPQPTLRQGLTDLVRRNGWFRELGGDAADAVVTSGRTGSPFDATDTVHHLAGAPALMTEQLGAARSIEVPVEVERAPYWARSTTELTVLRVAPRPTEALRPCRDCGAGMLDGQCPFCGQGPVPPPEVRPPAGYLASAAPARATEPAADERPFAHATAGAAGPAGADGADLVPGEPS</sequence>
<evidence type="ECO:0000256" key="1">
    <source>
        <dbReference type="SAM" id="MobiDB-lite"/>
    </source>
</evidence>
<evidence type="ECO:0000313" key="3">
    <source>
        <dbReference type="Proteomes" id="UP000198504"/>
    </source>
</evidence>
<dbReference type="EMBL" id="FOFA01000001">
    <property type="protein sequence ID" value="SEP70364.1"/>
    <property type="molecule type" value="Genomic_DNA"/>
</dbReference>